<dbReference type="Gene3D" id="3.40.109.10">
    <property type="entry name" value="NADH Oxidase"/>
    <property type="match status" value="1"/>
</dbReference>
<feature type="domain" description="Nitroreductase" evidence="1">
    <location>
        <begin position="116"/>
        <end position="298"/>
    </location>
</feature>
<gene>
    <name evidence="2" type="ORF">FHX71_002441</name>
</gene>
<evidence type="ECO:0000259" key="1">
    <source>
        <dbReference type="Pfam" id="PF00881"/>
    </source>
</evidence>
<sequence>MDVVDARMERILRAAASAPSVFNTQPWQAQVEGRTLTLRADPARQLHHSDPHGREMLISCGAFLFNARTAARRESLTPFVRVLPDPADELLVATMRLEPGPVPNTDELELCVAIGRRTTSRVPFDDQPLFTDVLMAIRQAARDECADLRPIQPSEPVRAKVLDLVRRAEALAAEDPAARGEELAWTATDADRADGVPAALLGPNPTNDGAPVRRFLSSTGSAQFEQHSTMALLTTADDSPRDWVVAGQALERVLLVATAYFVHASFATTVLENPTTRHDLRRVLSLDAAPQMLMRLGYSALPPHTPRLAAEQAGIGQAGVDGATVRSG</sequence>
<dbReference type="GO" id="GO:0016491">
    <property type="term" value="F:oxidoreductase activity"/>
    <property type="evidence" value="ECO:0007669"/>
    <property type="project" value="InterPro"/>
</dbReference>
<dbReference type="RefSeq" id="WP_182616538.1">
    <property type="nucleotide sequence ID" value="NZ_BAAATF010000003.1"/>
</dbReference>
<dbReference type="AlphaFoldDB" id="A0A7W3PEG6"/>
<name>A0A7W3PEG6_9MICO</name>
<protein>
    <submittedName>
        <fullName evidence="2">Nitroreductase</fullName>
    </submittedName>
</protein>
<accession>A0A7W3PEG6</accession>
<dbReference type="InterPro" id="IPR029479">
    <property type="entry name" value="Nitroreductase"/>
</dbReference>
<keyword evidence="3" id="KW-1185">Reference proteome</keyword>
<dbReference type="SUPFAM" id="SSF55469">
    <property type="entry name" value="FMN-dependent nitroreductase-like"/>
    <property type="match status" value="1"/>
</dbReference>
<comment type="caution">
    <text evidence="2">The sequence shown here is derived from an EMBL/GenBank/DDBJ whole genome shotgun (WGS) entry which is preliminary data.</text>
</comment>
<proteinExistence type="predicted"/>
<dbReference type="EMBL" id="JACGWV010000001">
    <property type="protein sequence ID" value="MBA8808499.1"/>
    <property type="molecule type" value="Genomic_DNA"/>
</dbReference>
<dbReference type="NCBIfam" id="NF047509">
    <property type="entry name" value="Rv3131_FMN_oxido"/>
    <property type="match status" value="1"/>
</dbReference>
<dbReference type="Proteomes" id="UP000540568">
    <property type="component" value="Unassembled WGS sequence"/>
</dbReference>
<dbReference type="InterPro" id="IPR000415">
    <property type="entry name" value="Nitroreductase-like"/>
</dbReference>
<organism evidence="2 3">
    <name type="scientific">Promicromonospora sukumoe</name>
    <dbReference type="NCBI Taxonomy" id="88382"/>
    <lineage>
        <taxon>Bacteria</taxon>
        <taxon>Bacillati</taxon>
        <taxon>Actinomycetota</taxon>
        <taxon>Actinomycetes</taxon>
        <taxon>Micrococcales</taxon>
        <taxon>Promicromonosporaceae</taxon>
        <taxon>Promicromonospora</taxon>
    </lineage>
</organism>
<reference evidence="2 3" key="1">
    <citation type="submission" date="2020-07" db="EMBL/GenBank/DDBJ databases">
        <title>Sequencing the genomes of 1000 actinobacteria strains.</title>
        <authorList>
            <person name="Klenk H.-P."/>
        </authorList>
    </citation>
    <scope>NUCLEOTIDE SEQUENCE [LARGE SCALE GENOMIC DNA]</scope>
    <source>
        <strain evidence="2 3">DSM 44121</strain>
    </source>
</reference>
<evidence type="ECO:0000313" key="3">
    <source>
        <dbReference type="Proteomes" id="UP000540568"/>
    </source>
</evidence>
<dbReference type="Pfam" id="PF00881">
    <property type="entry name" value="Nitroreductase"/>
    <property type="match status" value="1"/>
</dbReference>
<evidence type="ECO:0000313" key="2">
    <source>
        <dbReference type="EMBL" id="MBA8808499.1"/>
    </source>
</evidence>